<comment type="caution">
    <text evidence="1">The sequence shown here is derived from an EMBL/GenBank/DDBJ whole genome shotgun (WGS) entry which is preliminary data.</text>
</comment>
<dbReference type="Proteomes" id="UP000829398">
    <property type="component" value="Chromosome 3"/>
</dbReference>
<sequence length="600" mass="67106">MPAFKLLMVFLFLCFVSNFLGFTTAADPNYLAHFCPNTTTFTRNSTFQSNLNLFLSSLPTNANRSNGFSRGFYNATAGQTSDSDRVYGLFLCRGDLGSTACQDCVTFATKNVTQRCPVEKRTTILFDECLLRYSNQSFFSNSDMSSQLSMWNLQNVTEPDKFNVFLGNLMNQVITQAVNNPKRFEIRKTNYSAFQTVYSLVQCTPDLSSRDCEVCLRGALGQLPRCCSGRQGGRVLYPSCNLRYESYPFYNESAIAVPPSPPPPASVTRLQAVNLYFYQTKHITVLAGKSGLSSSTIIAIVAPIVVIAVLFIAGLCFLRRRAEKKYNAVLEQNADNDITTLESLQFDFKTIEVATNKFSSDNKLGRGGFGEVYKGVLPHGQEIAVKRLSRSSGQGAQEFKNEVVLVAKLQHRNLVRLLGFCLEGDEKILVYEFVPNKSLDYFLYEYAMHGQFSVKSDVYSFGVLALETITGKKNSSFYQTDGAEDLLSYAWKHWRDGTPLQLLDSNLTDSYSRDEVTRCTHVGLLCVQEDPADRPSMATIVLALNSHSVTLSVPRQPALFIGSRTERSFPEREFECSDKSTSKSMPWSVDEASITEVYPR</sequence>
<keyword evidence="2" id="KW-1185">Reference proteome</keyword>
<protein>
    <submittedName>
        <fullName evidence="1">Cysteine-rich receptor-like protein kinase 10</fullName>
    </submittedName>
</protein>
<reference evidence="2" key="1">
    <citation type="journal article" date="2023" name="Hortic. Res.">
        <title>A chromosome-level phased genome enabling allele-level studies in sweet orange: a case study on citrus Huanglongbing tolerance.</title>
        <authorList>
            <person name="Wu B."/>
            <person name="Yu Q."/>
            <person name="Deng Z."/>
            <person name="Duan Y."/>
            <person name="Luo F."/>
            <person name="Gmitter F. Jr."/>
        </authorList>
    </citation>
    <scope>NUCLEOTIDE SEQUENCE [LARGE SCALE GENOMIC DNA]</scope>
    <source>
        <strain evidence="2">cv. Valencia</strain>
    </source>
</reference>
<name>A0ACB8M008_CITSI</name>
<accession>A0ACB8M008</accession>
<proteinExistence type="predicted"/>
<organism evidence="1 2">
    <name type="scientific">Citrus sinensis</name>
    <name type="common">Sweet orange</name>
    <name type="synonym">Citrus aurantium var. sinensis</name>
    <dbReference type="NCBI Taxonomy" id="2711"/>
    <lineage>
        <taxon>Eukaryota</taxon>
        <taxon>Viridiplantae</taxon>
        <taxon>Streptophyta</taxon>
        <taxon>Embryophyta</taxon>
        <taxon>Tracheophyta</taxon>
        <taxon>Spermatophyta</taxon>
        <taxon>Magnoliopsida</taxon>
        <taxon>eudicotyledons</taxon>
        <taxon>Gunneridae</taxon>
        <taxon>Pentapetalae</taxon>
        <taxon>rosids</taxon>
        <taxon>malvids</taxon>
        <taxon>Sapindales</taxon>
        <taxon>Rutaceae</taxon>
        <taxon>Aurantioideae</taxon>
        <taxon>Citrus</taxon>
    </lineage>
</organism>
<dbReference type="EMBL" id="CM039172">
    <property type="protein sequence ID" value="KAH9779114.1"/>
    <property type="molecule type" value="Genomic_DNA"/>
</dbReference>
<evidence type="ECO:0000313" key="1">
    <source>
        <dbReference type="EMBL" id="KAH9779114.1"/>
    </source>
</evidence>
<evidence type="ECO:0000313" key="2">
    <source>
        <dbReference type="Proteomes" id="UP000829398"/>
    </source>
</evidence>
<gene>
    <name evidence="1" type="ORF">KPL71_007600</name>
</gene>